<evidence type="ECO:0000313" key="13">
    <source>
        <dbReference type="EMBL" id="ATQ78153.1"/>
    </source>
</evidence>
<evidence type="ECO:0000256" key="7">
    <source>
        <dbReference type="ARBA" id="ARBA00022985"/>
    </source>
</evidence>
<dbReference type="PANTHER" id="PTHR30561:SF9">
    <property type="entry name" value="4-AMINO-4-DEOXY-L-ARABINOSE-PHOSPHOUNDECAPRENOL FLIPPASE SUBUNIT ARNF-RELATED"/>
    <property type="match status" value="1"/>
</dbReference>
<dbReference type="RefSeq" id="WP_099880920.1">
    <property type="nucleotide sequence ID" value="NZ_CP024608.1"/>
</dbReference>
<keyword evidence="9" id="KW-0443">Lipid metabolism</keyword>
<dbReference type="InterPro" id="IPR037185">
    <property type="entry name" value="EmrE-like"/>
</dbReference>
<protein>
    <submittedName>
        <fullName evidence="13">EamA family transporter</fullName>
    </submittedName>
</protein>
<proteinExistence type="predicted"/>
<keyword evidence="8 11" id="KW-1133">Transmembrane helix</keyword>
<keyword evidence="14" id="KW-1185">Reference proteome</keyword>
<dbReference type="GO" id="GO:0022857">
    <property type="term" value="F:transmembrane transporter activity"/>
    <property type="evidence" value="ECO:0007669"/>
    <property type="project" value="InterPro"/>
</dbReference>
<evidence type="ECO:0000256" key="4">
    <source>
        <dbReference type="ARBA" id="ARBA00022519"/>
    </source>
</evidence>
<evidence type="ECO:0000256" key="2">
    <source>
        <dbReference type="ARBA" id="ARBA00022475"/>
    </source>
</evidence>
<feature type="transmembrane region" description="Helical" evidence="11">
    <location>
        <begin position="144"/>
        <end position="162"/>
    </location>
</feature>
<dbReference type="KEGG" id="mass:CR152_29300"/>
<dbReference type="SUPFAM" id="SSF103481">
    <property type="entry name" value="Multidrug resistance efflux transporter EmrE"/>
    <property type="match status" value="2"/>
</dbReference>
<evidence type="ECO:0000256" key="9">
    <source>
        <dbReference type="ARBA" id="ARBA00023098"/>
    </source>
</evidence>
<evidence type="ECO:0000256" key="5">
    <source>
        <dbReference type="ARBA" id="ARBA00022556"/>
    </source>
</evidence>
<sequence>MSGATVLVVLLAAVLHASWNALVKAGPDKLLSTVLVAAGAGALATLVLPFVALPAAASWPWLAGSVCCHVASYRLVAAAYAHGDMGHAYPLMRGSAPLLVALAGVTLHGESLRWLQYGAIALICGGVLAMSLQGRAAATPAARRATSVALLNAVLIACYTLIDGTGVRLSGAPVAYTLWLFALTAGLLLLALAGKRHALLAYRRQYWKTGLLGGFGTMASYGLALWAMTMAPVAVVAALRETSILFAAIIARVFLREQLGPHRLCAVGLIAAGAVTMRFA</sequence>
<evidence type="ECO:0000256" key="11">
    <source>
        <dbReference type="SAM" id="Phobius"/>
    </source>
</evidence>
<dbReference type="Gene3D" id="1.10.3730.20">
    <property type="match status" value="2"/>
</dbReference>
<dbReference type="GO" id="GO:0009245">
    <property type="term" value="P:lipid A biosynthetic process"/>
    <property type="evidence" value="ECO:0007669"/>
    <property type="project" value="UniProtKB-KW"/>
</dbReference>
<keyword evidence="10 11" id="KW-0472">Membrane</keyword>
<feature type="transmembrane region" description="Helical" evidence="11">
    <location>
        <begin position="206"/>
        <end position="227"/>
    </location>
</feature>
<evidence type="ECO:0000256" key="3">
    <source>
        <dbReference type="ARBA" id="ARBA00022516"/>
    </source>
</evidence>
<feature type="transmembrane region" description="Helical" evidence="11">
    <location>
        <begin position="233"/>
        <end position="255"/>
    </location>
</feature>
<dbReference type="GO" id="GO:0009103">
    <property type="term" value="P:lipopolysaccharide biosynthetic process"/>
    <property type="evidence" value="ECO:0007669"/>
    <property type="project" value="UniProtKB-KW"/>
</dbReference>
<keyword evidence="7" id="KW-0448">Lipopolysaccharide biosynthesis</keyword>
<keyword evidence="2" id="KW-1003">Cell membrane</keyword>
<feature type="domain" description="EamA" evidence="12">
    <location>
        <begin position="148"/>
        <end position="277"/>
    </location>
</feature>
<evidence type="ECO:0000256" key="1">
    <source>
        <dbReference type="ARBA" id="ARBA00004651"/>
    </source>
</evidence>
<name>A0A2D2DT63_9BURK</name>
<dbReference type="Pfam" id="PF00892">
    <property type="entry name" value="EamA"/>
    <property type="match status" value="1"/>
</dbReference>
<keyword evidence="5" id="KW-0441">Lipid A biosynthesis</keyword>
<evidence type="ECO:0000259" key="12">
    <source>
        <dbReference type="Pfam" id="PF00892"/>
    </source>
</evidence>
<evidence type="ECO:0000313" key="14">
    <source>
        <dbReference type="Proteomes" id="UP000229897"/>
    </source>
</evidence>
<feature type="transmembrane region" description="Helical" evidence="11">
    <location>
        <begin position="114"/>
        <end position="132"/>
    </location>
</feature>
<keyword evidence="4" id="KW-0997">Cell inner membrane</keyword>
<keyword evidence="3" id="KW-0444">Lipid biosynthesis</keyword>
<dbReference type="InterPro" id="IPR000390">
    <property type="entry name" value="Small_drug/metabolite_transptr"/>
</dbReference>
<dbReference type="OrthoDB" id="9783707at2"/>
<feature type="transmembrane region" description="Helical" evidence="11">
    <location>
        <begin position="174"/>
        <end position="194"/>
    </location>
</feature>
<organism evidence="13 14">
    <name type="scientific">Massilia violaceinigra</name>
    <dbReference type="NCBI Taxonomy" id="2045208"/>
    <lineage>
        <taxon>Bacteria</taxon>
        <taxon>Pseudomonadati</taxon>
        <taxon>Pseudomonadota</taxon>
        <taxon>Betaproteobacteria</taxon>
        <taxon>Burkholderiales</taxon>
        <taxon>Oxalobacteraceae</taxon>
        <taxon>Telluria group</taxon>
        <taxon>Massilia</taxon>
    </lineage>
</organism>
<feature type="transmembrane region" description="Helical" evidence="11">
    <location>
        <begin position="30"/>
        <end position="52"/>
    </location>
</feature>
<comment type="subcellular location">
    <subcellularLocation>
        <location evidence="1">Cell membrane</location>
        <topology evidence="1">Multi-pass membrane protein</topology>
    </subcellularLocation>
</comment>
<evidence type="ECO:0000256" key="6">
    <source>
        <dbReference type="ARBA" id="ARBA00022692"/>
    </source>
</evidence>
<keyword evidence="6 11" id="KW-0812">Transmembrane</keyword>
<evidence type="ECO:0000256" key="10">
    <source>
        <dbReference type="ARBA" id="ARBA00023136"/>
    </source>
</evidence>
<dbReference type="GO" id="GO:0005886">
    <property type="term" value="C:plasma membrane"/>
    <property type="evidence" value="ECO:0007669"/>
    <property type="project" value="UniProtKB-SubCell"/>
</dbReference>
<reference evidence="13" key="1">
    <citation type="submission" date="2017-10" db="EMBL/GenBank/DDBJ databases">
        <title>Massilia psychrophilum sp. nov., a novel purple-pigmented bacterium isolated from Tianshan glacier, Xinjiang Municipality, China.</title>
        <authorList>
            <person name="Wang H."/>
        </authorList>
    </citation>
    <scope>NUCLEOTIDE SEQUENCE [LARGE SCALE GENOMIC DNA]</scope>
    <source>
        <strain evidence="13">B2</strain>
    </source>
</reference>
<accession>A0A2D2DT63</accession>
<dbReference type="InterPro" id="IPR000620">
    <property type="entry name" value="EamA_dom"/>
</dbReference>
<dbReference type="AlphaFoldDB" id="A0A2D2DT63"/>
<dbReference type="Proteomes" id="UP000229897">
    <property type="component" value="Chromosome"/>
</dbReference>
<dbReference type="EMBL" id="CP024608">
    <property type="protein sequence ID" value="ATQ78153.1"/>
    <property type="molecule type" value="Genomic_DNA"/>
</dbReference>
<evidence type="ECO:0000256" key="8">
    <source>
        <dbReference type="ARBA" id="ARBA00022989"/>
    </source>
</evidence>
<gene>
    <name evidence="13" type="ORF">CR152_29300</name>
</gene>
<dbReference type="PANTHER" id="PTHR30561">
    <property type="entry name" value="SMR FAMILY PROTON-DEPENDENT DRUG EFFLUX TRANSPORTER SUGE"/>
    <property type="match status" value="1"/>
</dbReference>